<feature type="compositionally biased region" description="Low complexity" evidence="1">
    <location>
        <begin position="36"/>
        <end position="65"/>
    </location>
</feature>
<dbReference type="Proteomes" id="UP000069620">
    <property type="component" value="Unassembled WGS sequence"/>
</dbReference>
<name>A0A100W591_9MYCO</name>
<accession>A0A100W591</accession>
<comment type="caution">
    <text evidence="3">The sequence shown here is derived from an EMBL/GenBank/DDBJ whole genome shotgun (WGS) entry which is preliminary data.</text>
</comment>
<proteinExistence type="predicted"/>
<feature type="chain" id="PRO_5007089867" evidence="2">
    <location>
        <begin position="28"/>
        <end position="96"/>
    </location>
</feature>
<dbReference type="OrthoDB" id="4750655at2"/>
<evidence type="ECO:0000256" key="1">
    <source>
        <dbReference type="SAM" id="MobiDB-lite"/>
    </source>
</evidence>
<protein>
    <submittedName>
        <fullName evidence="3">Uncharacterized protein</fullName>
    </submittedName>
</protein>
<gene>
    <name evidence="3" type="ORF">RMCB_5925</name>
</gene>
<reference evidence="4" key="2">
    <citation type="submission" date="2016-02" db="EMBL/GenBank/DDBJ databases">
        <title>Draft genome sequence of five rapidly growing Mycobacterium species.</title>
        <authorList>
            <person name="Katahira K."/>
            <person name="Gotou Y."/>
            <person name="Iida K."/>
            <person name="Ogura Y."/>
            <person name="Hayashi T."/>
        </authorList>
    </citation>
    <scope>NUCLEOTIDE SEQUENCE [LARGE SCALE GENOMIC DNA]</scope>
    <source>
        <strain evidence="4">JCM15654</strain>
    </source>
</reference>
<dbReference type="RefSeq" id="WP_029373647.1">
    <property type="nucleotide sequence ID" value="NZ_BCSX01000051.1"/>
</dbReference>
<organism evidence="3 4">
    <name type="scientific">Mycolicibacterium brisbanense</name>
    <dbReference type="NCBI Taxonomy" id="146020"/>
    <lineage>
        <taxon>Bacteria</taxon>
        <taxon>Bacillati</taxon>
        <taxon>Actinomycetota</taxon>
        <taxon>Actinomycetes</taxon>
        <taxon>Mycobacteriales</taxon>
        <taxon>Mycobacteriaceae</taxon>
        <taxon>Mycolicibacterium</taxon>
    </lineage>
</organism>
<keyword evidence="4" id="KW-1185">Reference proteome</keyword>
<feature type="region of interest" description="Disordered" evidence="1">
    <location>
        <begin position="29"/>
        <end position="96"/>
    </location>
</feature>
<evidence type="ECO:0000313" key="4">
    <source>
        <dbReference type="Proteomes" id="UP000069620"/>
    </source>
</evidence>
<evidence type="ECO:0000313" key="3">
    <source>
        <dbReference type="EMBL" id="GAS91829.1"/>
    </source>
</evidence>
<dbReference type="AlphaFoldDB" id="A0A100W591"/>
<feature type="signal peptide" evidence="2">
    <location>
        <begin position="1"/>
        <end position="27"/>
    </location>
</feature>
<reference evidence="4" key="1">
    <citation type="journal article" date="2016" name="Genome Announc.">
        <title>Draft Genome Sequences of Five Rapidly Growing Mycobacterium Species, M. thermoresistibile, M. fortuitum subsp. acetamidolyticum, M. canariasense, M. brisbanense, and M. novocastrense.</title>
        <authorList>
            <person name="Katahira K."/>
            <person name="Ogura Y."/>
            <person name="Gotoh Y."/>
            <person name="Hayashi T."/>
        </authorList>
    </citation>
    <scope>NUCLEOTIDE SEQUENCE [LARGE SCALE GENOMIC DNA]</scope>
    <source>
        <strain evidence="4">JCM15654</strain>
    </source>
</reference>
<sequence length="96" mass="9474">MTTGRFPRRLAATAGLAALVTLGGLTAACSTSGEKAPSTPTTTTTTTTTTPAPTPTTAAPSVAPTEKSISPGGGNLFTPTVLAPAAPTEEPGRRKH</sequence>
<keyword evidence="2" id="KW-0732">Signal</keyword>
<dbReference type="EMBL" id="BCSX01000051">
    <property type="protein sequence ID" value="GAS91829.1"/>
    <property type="molecule type" value="Genomic_DNA"/>
</dbReference>
<dbReference type="PROSITE" id="PS51257">
    <property type="entry name" value="PROKAR_LIPOPROTEIN"/>
    <property type="match status" value="1"/>
</dbReference>
<evidence type="ECO:0000256" key="2">
    <source>
        <dbReference type="SAM" id="SignalP"/>
    </source>
</evidence>